<dbReference type="GO" id="GO:0006355">
    <property type="term" value="P:regulation of DNA-templated transcription"/>
    <property type="evidence" value="ECO:0007669"/>
    <property type="project" value="InterPro"/>
</dbReference>
<dbReference type="InterPro" id="IPR025943">
    <property type="entry name" value="Sigma_54_int_dom_ATP-bd_2"/>
</dbReference>
<keyword evidence="1" id="KW-0547">Nucleotide-binding</keyword>
<dbReference type="FunFam" id="3.40.50.300:FF:000006">
    <property type="entry name" value="DNA-binding transcriptional regulator NtrC"/>
    <property type="match status" value="1"/>
</dbReference>
<feature type="domain" description="Sigma-54 factor interaction" evidence="5">
    <location>
        <begin position="32"/>
        <end position="262"/>
    </location>
</feature>
<dbReference type="SUPFAM" id="SSF52540">
    <property type="entry name" value="P-loop containing nucleoside triphosphate hydrolases"/>
    <property type="match status" value="1"/>
</dbReference>
<dbReference type="CDD" id="cd00009">
    <property type="entry name" value="AAA"/>
    <property type="match status" value="1"/>
</dbReference>
<dbReference type="Pfam" id="PF25601">
    <property type="entry name" value="AAA_lid_14"/>
    <property type="match status" value="1"/>
</dbReference>
<dbReference type="InterPro" id="IPR027417">
    <property type="entry name" value="P-loop_NTPase"/>
</dbReference>
<proteinExistence type="predicted"/>
<evidence type="ECO:0000256" key="1">
    <source>
        <dbReference type="ARBA" id="ARBA00022741"/>
    </source>
</evidence>
<dbReference type="InterPro" id="IPR003593">
    <property type="entry name" value="AAA+_ATPase"/>
</dbReference>
<dbReference type="Pfam" id="PF00158">
    <property type="entry name" value="Sigma54_activat"/>
    <property type="match status" value="1"/>
</dbReference>
<dbReference type="Gene3D" id="3.40.50.300">
    <property type="entry name" value="P-loop containing nucleotide triphosphate hydrolases"/>
    <property type="match status" value="1"/>
</dbReference>
<dbReference type="SMART" id="SM00382">
    <property type="entry name" value="AAA"/>
    <property type="match status" value="1"/>
</dbReference>
<dbReference type="PROSITE" id="PS00676">
    <property type="entry name" value="SIGMA54_INTERACT_2"/>
    <property type="match status" value="1"/>
</dbReference>
<protein>
    <recommendedName>
        <fullName evidence="5">Sigma-54 factor interaction domain-containing protein</fullName>
    </recommendedName>
</protein>
<dbReference type="PROSITE" id="PS50045">
    <property type="entry name" value="SIGMA54_INTERACT_4"/>
    <property type="match status" value="1"/>
</dbReference>
<dbReference type="InterPro" id="IPR002078">
    <property type="entry name" value="Sigma_54_int"/>
</dbReference>
<keyword evidence="4" id="KW-0804">Transcription</keyword>
<dbReference type="InterPro" id="IPR009057">
    <property type="entry name" value="Homeodomain-like_sf"/>
</dbReference>
<comment type="caution">
    <text evidence="6">The sequence shown here is derived from an EMBL/GenBank/DDBJ whole genome shotgun (WGS) entry which is preliminary data.</text>
</comment>
<keyword evidence="2" id="KW-0067">ATP-binding</keyword>
<dbReference type="EMBL" id="MFHT01000018">
    <property type="protein sequence ID" value="OGF77418.1"/>
    <property type="molecule type" value="Genomic_DNA"/>
</dbReference>
<dbReference type="AlphaFoldDB" id="A0A1F5WP27"/>
<evidence type="ECO:0000256" key="2">
    <source>
        <dbReference type="ARBA" id="ARBA00022840"/>
    </source>
</evidence>
<dbReference type="Proteomes" id="UP000177723">
    <property type="component" value="Unassembled WGS sequence"/>
</dbReference>
<dbReference type="Gene3D" id="1.10.10.60">
    <property type="entry name" value="Homeodomain-like"/>
    <property type="match status" value="1"/>
</dbReference>
<keyword evidence="3" id="KW-0805">Transcription regulation</keyword>
<evidence type="ECO:0000259" key="5">
    <source>
        <dbReference type="PROSITE" id="PS50045"/>
    </source>
</evidence>
<dbReference type="Gene3D" id="1.10.8.60">
    <property type="match status" value="1"/>
</dbReference>
<accession>A0A1F5WP27</accession>
<dbReference type="GO" id="GO:0005524">
    <property type="term" value="F:ATP binding"/>
    <property type="evidence" value="ECO:0007669"/>
    <property type="project" value="UniProtKB-KW"/>
</dbReference>
<evidence type="ECO:0000256" key="3">
    <source>
        <dbReference type="ARBA" id="ARBA00023015"/>
    </source>
</evidence>
<dbReference type="PRINTS" id="PR01590">
    <property type="entry name" value="HTHFIS"/>
</dbReference>
<organism evidence="6 7">
    <name type="scientific">Candidatus Giovannonibacteria bacterium RIFCSPHIGHO2_12_FULL_43_15</name>
    <dbReference type="NCBI Taxonomy" id="1798341"/>
    <lineage>
        <taxon>Bacteria</taxon>
        <taxon>Candidatus Giovannoniibacteriota</taxon>
    </lineage>
</organism>
<evidence type="ECO:0000313" key="6">
    <source>
        <dbReference type="EMBL" id="OGF77418.1"/>
    </source>
</evidence>
<evidence type="ECO:0000313" key="7">
    <source>
        <dbReference type="Proteomes" id="UP000177723"/>
    </source>
</evidence>
<dbReference type="InterPro" id="IPR002197">
    <property type="entry name" value="HTH_Fis"/>
</dbReference>
<evidence type="ECO:0000256" key="4">
    <source>
        <dbReference type="ARBA" id="ARBA00023163"/>
    </source>
</evidence>
<dbReference type="Pfam" id="PF02954">
    <property type="entry name" value="HTH_8"/>
    <property type="match status" value="1"/>
</dbReference>
<dbReference type="InterPro" id="IPR058031">
    <property type="entry name" value="AAA_lid_NorR"/>
</dbReference>
<name>A0A1F5WP27_9BACT</name>
<dbReference type="SUPFAM" id="SSF46689">
    <property type="entry name" value="Homeodomain-like"/>
    <property type="match status" value="1"/>
</dbReference>
<dbReference type="GO" id="GO:0043565">
    <property type="term" value="F:sequence-specific DNA binding"/>
    <property type="evidence" value="ECO:0007669"/>
    <property type="project" value="InterPro"/>
</dbReference>
<dbReference type="PANTHER" id="PTHR32071">
    <property type="entry name" value="TRANSCRIPTIONAL REGULATORY PROTEIN"/>
    <property type="match status" value="1"/>
</dbReference>
<reference evidence="6 7" key="1">
    <citation type="journal article" date="2016" name="Nat. Commun.">
        <title>Thousands of microbial genomes shed light on interconnected biogeochemical processes in an aquifer system.</title>
        <authorList>
            <person name="Anantharaman K."/>
            <person name="Brown C.T."/>
            <person name="Hug L.A."/>
            <person name="Sharon I."/>
            <person name="Castelle C.J."/>
            <person name="Probst A.J."/>
            <person name="Thomas B.C."/>
            <person name="Singh A."/>
            <person name="Wilkins M.J."/>
            <person name="Karaoz U."/>
            <person name="Brodie E.L."/>
            <person name="Williams K.H."/>
            <person name="Hubbard S.S."/>
            <person name="Banfield J.F."/>
        </authorList>
    </citation>
    <scope>NUCLEOTIDE SEQUENCE [LARGE SCALE GENOMIC DNA]</scope>
</reference>
<sequence>MIIVKFGGIVNNLGKEGGRKMDNIDEGTFGALVCRSEQMKEVCRTIQEIGNADVTVLIEGETGVGKKLAARELHKRNPRRKEKIMGYVDCAAIMPEVIESELFGHKKGSFTGSYYDRKGLFEFANGGTIFIDEISNLSPDLQGKLLLVADEGKIRPVGANEYFGVDVRIIAASNKNLEDLVRKGEFRADLYWRLNVLPINIPPVRERREDINSLASHFMREFSAKHSKEYRDTADCYTESLNLMKLEGNVRELRNLIERELFMPGAIKRVAFSEQRKSVIPTRIDYGSNGKVRPLPEILDEVKIKYIALALEEAGGSKTRAAELLGVKRTTLHLMMKQLGIGHSLL</sequence>
<gene>
    <name evidence="6" type="ORF">A3F23_01600</name>
</gene>